<proteinExistence type="predicted"/>
<dbReference type="InterPro" id="IPR028082">
    <property type="entry name" value="Peripla_BP_I"/>
</dbReference>
<gene>
    <name evidence="5" type="ORF">L4923_11965</name>
</gene>
<dbReference type="Pfam" id="PF13377">
    <property type="entry name" value="Peripla_BP_3"/>
    <property type="match status" value="1"/>
</dbReference>
<dbReference type="RefSeq" id="WP_239365170.1">
    <property type="nucleotide sequence ID" value="NZ_JAKREW010000009.1"/>
</dbReference>
<dbReference type="Pfam" id="PF00356">
    <property type="entry name" value="LacI"/>
    <property type="match status" value="1"/>
</dbReference>
<dbReference type="GO" id="GO:0003677">
    <property type="term" value="F:DNA binding"/>
    <property type="evidence" value="ECO:0007669"/>
    <property type="project" value="UniProtKB-KW"/>
</dbReference>
<feature type="domain" description="HTH lacI-type" evidence="4">
    <location>
        <begin position="11"/>
        <end position="66"/>
    </location>
</feature>
<sequence length="358" mass="38184">MARQATAIKPVRLADVAKAAGVSHGTASNVFSHPEIVREEVRERVKAAADALGYAGPDPKGRLLRAGKVNAIGVATAEPLSYFFDDPFARVVMSGISEICDATGAGLSLVSAINGEHLAWNIQSALVDGFIVFCVEGNWQPVYLTRERKLPFVVLDFGYDEGALSAIGIDNKAGAKLAAEHLLAFGHRRFGVLALDFDEGSSGPVTARRAENATYSGTRDRLYGYLEALADAGIDAANVPIYETGNDVPTVHASLDYMFNLPEPPTALLAMSDRIAMIAIDWLKERGLSVPGDVSIIGFDGVPEAASCKPPLTTIAQPMQEMGRRAARAILDPGQAERRQEMPLELVVRESAGPVSAR</sequence>
<keyword evidence="3" id="KW-0804">Transcription</keyword>
<keyword evidence="1" id="KW-0805">Transcription regulation</keyword>
<dbReference type="EMBL" id="JAKREW010000009">
    <property type="protein sequence ID" value="MCG7505728.1"/>
    <property type="molecule type" value="Genomic_DNA"/>
</dbReference>
<dbReference type="PANTHER" id="PTHR30146:SF138">
    <property type="entry name" value="TRANSCRIPTIONAL REGULATORY PROTEIN"/>
    <property type="match status" value="1"/>
</dbReference>
<evidence type="ECO:0000313" key="6">
    <source>
        <dbReference type="Proteomes" id="UP001201701"/>
    </source>
</evidence>
<dbReference type="Proteomes" id="UP001201701">
    <property type="component" value="Unassembled WGS sequence"/>
</dbReference>
<dbReference type="CDD" id="cd01392">
    <property type="entry name" value="HTH_LacI"/>
    <property type="match status" value="1"/>
</dbReference>
<keyword evidence="2 5" id="KW-0238">DNA-binding</keyword>
<evidence type="ECO:0000256" key="3">
    <source>
        <dbReference type="ARBA" id="ARBA00023163"/>
    </source>
</evidence>
<dbReference type="InterPro" id="IPR000843">
    <property type="entry name" value="HTH_LacI"/>
</dbReference>
<dbReference type="InterPro" id="IPR046335">
    <property type="entry name" value="LacI/GalR-like_sensor"/>
</dbReference>
<dbReference type="CDD" id="cd06279">
    <property type="entry name" value="PBP1_LacI-like"/>
    <property type="match status" value="1"/>
</dbReference>
<dbReference type="SUPFAM" id="SSF53822">
    <property type="entry name" value="Periplasmic binding protein-like I"/>
    <property type="match status" value="1"/>
</dbReference>
<dbReference type="SUPFAM" id="SSF47413">
    <property type="entry name" value="lambda repressor-like DNA-binding domains"/>
    <property type="match status" value="1"/>
</dbReference>
<accession>A0ABS9QE74</accession>
<dbReference type="Gene3D" id="3.40.50.2300">
    <property type="match status" value="2"/>
</dbReference>
<dbReference type="SMART" id="SM00354">
    <property type="entry name" value="HTH_LACI"/>
    <property type="match status" value="1"/>
</dbReference>
<comment type="caution">
    <text evidence="5">The sequence shown here is derived from an EMBL/GenBank/DDBJ whole genome shotgun (WGS) entry which is preliminary data.</text>
</comment>
<keyword evidence="6" id="KW-1185">Reference proteome</keyword>
<name>A0ABS9QE74_9HYPH</name>
<dbReference type="PROSITE" id="PS50932">
    <property type="entry name" value="HTH_LACI_2"/>
    <property type="match status" value="1"/>
</dbReference>
<dbReference type="Gene3D" id="1.10.260.40">
    <property type="entry name" value="lambda repressor-like DNA-binding domains"/>
    <property type="match status" value="1"/>
</dbReference>
<evidence type="ECO:0000313" key="5">
    <source>
        <dbReference type="EMBL" id="MCG7505728.1"/>
    </source>
</evidence>
<protein>
    <submittedName>
        <fullName evidence="5">LacI family DNA-binding transcriptional regulator</fullName>
    </submittedName>
</protein>
<evidence type="ECO:0000256" key="2">
    <source>
        <dbReference type="ARBA" id="ARBA00023125"/>
    </source>
</evidence>
<organism evidence="5 6">
    <name type="scientific">Mesorhizobium retamae</name>
    <dbReference type="NCBI Taxonomy" id="2912854"/>
    <lineage>
        <taxon>Bacteria</taxon>
        <taxon>Pseudomonadati</taxon>
        <taxon>Pseudomonadota</taxon>
        <taxon>Alphaproteobacteria</taxon>
        <taxon>Hyphomicrobiales</taxon>
        <taxon>Phyllobacteriaceae</taxon>
        <taxon>Mesorhizobium</taxon>
    </lineage>
</organism>
<dbReference type="InterPro" id="IPR010982">
    <property type="entry name" value="Lambda_DNA-bd_dom_sf"/>
</dbReference>
<dbReference type="PANTHER" id="PTHR30146">
    <property type="entry name" value="LACI-RELATED TRANSCRIPTIONAL REPRESSOR"/>
    <property type="match status" value="1"/>
</dbReference>
<reference evidence="5 6" key="1">
    <citation type="submission" date="2022-02" db="EMBL/GenBank/DDBJ databases">
        <title>Draft genome sequence of Mezorhizobium retamae strain IRAMC:0171 isolated from Retama raetam nodules.</title>
        <authorList>
            <person name="Bengaied R."/>
            <person name="Sbissi I."/>
            <person name="Huber K."/>
            <person name="Ghodbane F."/>
            <person name="Nouioui I."/>
            <person name="Tarhouni M."/>
            <person name="Gtari M."/>
        </authorList>
    </citation>
    <scope>NUCLEOTIDE SEQUENCE [LARGE SCALE GENOMIC DNA]</scope>
    <source>
        <strain evidence="5 6">IRAMC:0171</strain>
    </source>
</reference>
<evidence type="ECO:0000256" key="1">
    <source>
        <dbReference type="ARBA" id="ARBA00023015"/>
    </source>
</evidence>
<evidence type="ECO:0000259" key="4">
    <source>
        <dbReference type="PROSITE" id="PS50932"/>
    </source>
</evidence>